<dbReference type="PROSITE" id="PS51194">
    <property type="entry name" value="HELICASE_CTER"/>
    <property type="match status" value="1"/>
</dbReference>
<organism evidence="5 6">
    <name type="scientific">Dunaliella salina</name>
    <name type="common">Green alga</name>
    <name type="synonym">Protococcus salinus</name>
    <dbReference type="NCBI Taxonomy" id="3046"/>
    <lineage>
        <taxon>Eukaryota</taxon>
        <taxon>Viridiplantae</taxon>
        <taxon>Chlorophyta</taxon>
        <taxon>core chlorophytes</taxon>
        <taxon>Chlorophyceae</taxon>
        <taxon>CS clade</taxon>
        <taxon>Chlamydomonadales</taxon>
        <taxon>Dunaliellaceae</taxon>
        <taxon>Dunaliella</taxon>
    </lineage>
</organism>
<gene>
    <name evidence="5" type="ORF">DUNSADRAFT_9106</name>
</gene>
<evidence type="ECO:0000259" key="4">
    <source>
        <dbReference type="PROSITE" id="PS51194"/>
    </source>
</evidence>
<dbReference type="PANTHER" id="PTHR45629">
    <property type="entry name" value="SNF2/RAD54 FAMILY MEMBER"/>
    <property type="match status" value="1"/>
</dbReference>
<protein>
    <submittedName>
        <fullName evidence="5">P-loop containing nucleoside triphosphate hydrolase protein</fullName>
    </submittedName>
</protein>
<dbReference type="InterPro" id="IPR001650">
    <property type="entry name" value="Helicase_C-like"/>
</dbReference>
<dbReference type="Gene3D" id="1.20.120.850">
    <property type="entry name" value="SWI2/SNF2 ATPases, N-terminal domain"/>
    <property type="match status" value="1"/>
</dbReference>
<evidence type="ECO:0000256" key="1">
    <source>
        <dbReference type="ARBA" id="ARBA00022801"/>
    </source>
</evidence>
<dbReference type="Gene3D" id="3.40.50.10810">
    <property type="entry name" value="Tandem AAA-ATPase domain"/>
    <property type="match status" value="1"/>
</dbReference>
<keyword evidence="6" id="KW-1185">Reference proteome</keyword>
<sequence length="566" mass="61146">MHIRHSWSMGGGHMHLSLVFFLFKVFMLMQQQQDALSVLQFKNGSVVKMCVTSYETIRKHSTSLAGTFDLMVCDEGHRLKSVGGNKTIDALLELNCPRRVLLTGTPVQNNLQEFFALLSFVAPELLGNPQTFKRVYSDPIAKSHDRAATKEEEEIGKARESELQRKVASFMKRRTQAVLARHLPPLSNIILFCKPTPVQGAAYKEALKGVLPQLNSASGLGDSTLAAITVLRKCCNHPQLLSGTSEDTDSANLVARAPKQADTEEVSRSTDKRMWVPPGMHLGQGDNVCKMCVLDGLLDAILAAGDCVVIVSTSTSALDCINKLLLQPKGLSVKRIDGSVGVDERQSSVDSFNMGHGQVFLLSTRAGGAGLNLIGANHLVLYDSDWNPAADLQAQGRIWRDGQKKPCSIWRLLTTGTLEEKIYMRQIVKGDLASATMGAAGAATGNGSKQFSREELRQLFTLSSPDTCETKTLLEAHAKGAEQLQKLRQLFTLGLPDTCEAKGLLEAYATGAEQASMQWLDVSAGLTQAGLPAHVQQALASALHTSMVSAASIHRPAQTADVDGSA</sequence>
<comment type="caution">
    <text evidence="5">The sequence shown here is derived from an EMBL/GenBank/DDBJ whole genome shotgun (WGS) entry which is preliminary data.</text>
</comment>
<dbReference type="PANTHER" id="PTHR45629:SF7">
    <property type="entry name" value="DNA EXCISION REPAIR PROTEIN ERCC-6-RELATED"/>
    <property type="match status" value="1"/>
</dbReference>
<dbReference type="GO" id="GO:0016787">
    <property type="term" value="F:hydrolase activity"/>
    <property type="evidence" value="ECO:0007669"/>
    <property type="project" value="UniProtKB-KW"/>
</dbReference>
<evidence type="ECO:0000313" key="5">
    <source>
        <dbReference type="EMBL" id="KAF5842147.1"/>
    </source>
</evidence>
<feature type="chain" id="PRO_5046969288" evidence="2">
    <location>
        <begin position="32"/>
        <end position="566"/>
    </location>
</feature>
<dbReference type="InterPro" id="IPR049730">
    <property type="entry name" value="SNF2/RAD54-like_C"/>
</dbReference>
<name>A0ABQ7H5L8_DUNSA</name>
<dbReference type="InterPro" id="IPR014001">
    <property type="entry name" value="Helicase_ATP-bd"/>
</dbReference>
<keyword evidence="1 5" id="KW-0378">Hydrolase</keyword>
<dbReference type="Pfam" id="PF00271">
    <property type="entry name" value="Helicase_C"/>
    <property type="match status" value="1"/>
</dbReference>
<dbReference type="CDD" id="cd18793">
    <property type="entry name" value="SF2_C_SNF"/>
    <property type="match status" value="1"/>
</dbReference>
<dbReference type="PROSITE" id="PS51192">
    <property type="entry name" value="HELICASE_ATP_BIND_1"/>
    <property type="match status" value="1"/>
</dbReference>
<reference evidence="5" key="1">
    <citation type="submission" date="2017-08" db="EMBL/GenBank/DDBJ databases">
        <authorList>
            <person name="Polle J.E."/>
            <person name="Barry K."/>
            <person name="Cushman J."/>
            <person name="Schmutz J."/>
            <person name="Tran D."/>
            <person name="Hathwaick L.T."/>
            <person name="Yim W.C."/>
            <person name="Jenkins J."/>
            <person name="Mckie-Krisberg Z.M."/>
            <person name="Prochnik S."/>
            <person name="Lindquist E."/>
            <person name="Dockter R.B."/>
            <person name="Adam C."/>
            <person name="Molina H."/>
            <person name="Bunkerborg J."/>
            <person name="Jin E."/>
            <person name="Buchheim M."/>
            <person name="Magnuson J."/>
        </authorList>
    </citation>
    <scope>NUCLEOTIDE SEQUENCE</scope>
    <source>
        <strain evidence="5">CCAP 19/18</strain>
    </source>
</reference>
<evidence type="ECO:0000313" key="6">
    <source>
        <dbReference type="Proteomes" id="UP000815325"/>
    </source>
</evidence>
<evidence type="ECO:0000259" key="3">
    <source>
        <dbReference type="PROSITE" id="PS51192"/>
    </source>
</evidence>
<feature type="signal peptide" evidence="2">
    <location>
        <begin position="1"/>
        <end position="31"/>
    </location>
</feature>
<dbReference type="InterPro" id="IPR027417">
    <property type="entry name" value="P-loop_NTPase"/>
</dbReference>
<dbReference type="Gene3D" id="3.40.50.300">
    <property type="entry name" value="P-loop containing nucleotide triphosphate hydrolases"/>
    <property type="match status" value="1"/>
</dbReference>
<keyword evidence="2" id="KW-0732">Signal</keyword>
<dbReference type="Proteomes" id="UP000815325">
    <property type="component" value="Unassembled WGS sequence"/>
</dbReference>
<feature type="domain" description="Helicase ATP-binding" evidence="3">
    <location>
        <begin position="29"/>
        <end position="124"/>
    </location>
</feature>
<dbReference type="SMART" id="SM00490">
    <property type="entry name" value="HELICc"/>
    <property type="match status" value="1"/>
</dbReference>
<dbReference type="InterPro" id="IPR050496">
    <property type="entry name" value="SNF2_RAD54_helicase_repair"/>
</dbReference>
<dbReference type="Pfam" id="PF00176">
    <property type="entry name" value="SNF2-rel_dom"/>
    <property type="match status" value="1"/>
</dbReference>
<dbReference type="InterPro" id="IPR000330">
    <property type="entry name" value="SNF2_N"/>
</dbReference>
<evidence type="ECO:0000256" key="2">
    <source>
        <dbReference type="SAM" id="SignalP"/>
    </source>
</evidence>
<accession>A0ABQ7H5L8</accession>
<feature type="domain" description="Helicase C-terminal" evidence="4">
    <location>
        <begin position="296"/>
        <end position="457"/>
    </location>
</feature>
<proteinExistence type="predicted"/>
<dbReference type="SUPFAM" id="SSF52540">
    <property type="entry name" value="P-loop containing nucleoside triphosphate hydrolases"/>
    <property type="match status" value="2"/>
</dbReference>
<dbReference type="InterPro" id="IPR038718">
    <property type="entry name" value="SNF2-like_sf"/>
</dbReference>
<dbReference type="EMBL" id="MU069468">
    <property type="protein sequence ID" value="KAF5842147.1"/>
    <property type="molecule type" value="Genomic_DNA"/>
</dbReference>